<evidence type="ECO:0000256" key="4">
    <source>
        <dbReference type="ARBA" id="ARBA00022692"/>
    </source>
</evidence>
<dbReference type="GO" id="GO:0009279">
    <property type="term" value="C:cell outer membrane"/>
    <property type="evidence" value="ECO:0007669"/>
    <property type="project" value="UniProtKB-SubCell"/>
</dbReference>
<reference evidence="9 10" key="1">
    <citation type="submission" date="2020-04" db="EMBL/GenBank/DDBJ databases">
        <title>Genome sequencing of novel species.</title>
        <authorList>
            <person name="Heo J."/>
            <person name="Kim S.-J."/>
            <person name="Kim J.-S."/>
            <person name="Hong S.-B."/>
            <person name="Kwon S.-W."/>
        </authorList>
    </citation>
    <scope>NUCLEOTIDE SEQUENCE [LARGE SCALE GENOMIC DNA]</scope>
    <source>
        <strain evidence="9 10">F39-2</strain>
    </source>
</reference>
<dbReference type="InterPro" id="IPR005017">
    <property type="entry name" value="OMPP1/FadL/TodX"/>
</dbReference>
<evidence type="ECO:0000256" key="5">
    <source>
        <dbReference type="ARBA" id="ARBA00022729"/>
    </source>
</evidence>
<dbReference type="PANTHER" id="PTHR35093:SF8">
    <property type="entry name" value="OUTER MEMBRANE PROTEIN NMB0088-RELATED"/>
    <property type="match status" value="1"/>
</dbReference>
<name>A0A7L5E582_9SPHI</name>
<dbReference type="KEGG" id="mrob:HH214_14055"/>
<evidence type="ECO:0000256" key="2">
    <source>
        <dbReference type="ARBA" id="ARBA00008163"/>
    </source>
</evidence>
<keyword evidence="3" id="KW-1134">Transmembrane beta strand</keyword>
<evidence type="ECO:0000256" key="3">
    <source>
        <dbReference type="ARBA" id="ARBA00022452"/>
    </source>
</evidence>
<feature type="signal peptide" evidence="8">
    <location>
        <begin position="1"/>
        <end position="18"/>
    </location>
</feature>
<dbReference type="AlphaFoldDB" id="A0A7L5E582"/>
<keyword evidence="7" id="KW-0998">Cell outer membrane</keyword>
<dbReference type="EMBL" id="CP051682">
    <property type="protein sequence ID" value="QJD96914.1"/>
    <property type="molecule type" value="Genomic_DNA"/>
</dbReference>
<dbReference type="Proteomes" id="UP000503278">
    <property type="component" value="Chromosome"/>
</dbReference>
<evidence type="ECO:0000256" key="1">
    <source>
        <dbReference type="ARBA" id="ARBA00004571"/>
    </source>
</evidence>
<organism evidence="9 10">
    <name type="scientific">Mucilaginibacter robiniae</name>
    <dbReference type="NCBI Taxonomy" id="2728022"/>
    <lineage>
        <taxon>Bacteria</taxon>
        <taxon>Pseudomonadati</taxon>
        <taxon>Bacteroidota</taxon>
        <taxon>Sphingobacteriia</taxon>
        <taxon>Sphingobacteriales</taxon>
        <taxon>Sphingobacteriaceae</taxon>
        <taxon>Mucilaginibacter</taxon>
    </lineage>
</organism>
<keyword evidence="10" id="KW-1185">Reference proteome</keyword>
<protein>
    <submittedName>
        <fullName evidence="9">Long-chain fatty acid transporter</fullName>
    </submittedName>
</protein>
<evidence type="ECO:0000256" key="6">
    <source>
        <dbReference type="ARBA" id="ARBA00023136"/>
    </source>
</evidence>
<gene>
    <name evidence="9" type="ORF">HH214_14055</name>
</gene>
<dbReference type="Pfam" id="PF03349">
    <property type="entry name" value="Toluene_X"/>
    <property type="match status" value="1"/>
</dbReference>
<comment type="subcellular location">
    <subcellularLocation>
        <location evidence="1">Cell outer membrane</location>
        <topology evidence="1">Multi-pass membrane protein</topology>
    </subcellularLocation>
</comment>
<evidence type="ECO:0000256" key="7">
    <source>
        <dbReference type="ARBA" id="ARBA00023237"/>
    </source>
</evidence>
<keyword evidence="5 8" id="KW-0732">Signal</keyword>
<comment type="similarity">
    <text evidence="2">Belongs to the OmpP1/FadL family.</text>
</comment>
<feature type="chain" id="PRO_5029619835" evidence="8">
    <location>
        <begin position="19"/>
        <end position="410"/>
    </location>
</feature>
<proteinExistence type="inferred from homology"/>
<dbReference type="GO" id="GO:0015483">
    <property type="term" value="F:long-chain fatty acid transporting porin activity"/>
    <property type="evidence" value="ECO:0007669"/>
    <property type="project" value="TreeGrafter"/>
</dbReference>
<evidence type="ECO:0000256" key="8">
    <source>
        <dbReference type="SAM" id="SignalP"/>
    </source>
</evidence>
<sequence length="410" mass="44479">MRKLLLLLFMASPFMVSAQGFQVNLAGQKQIGMGHTGTGLVQDGAAVFFNPGAVAMLPQNYVQAGTSPLLFKSVFNGTGTTNEYRTANKIATPFEGYAVYGPKSAPWKVGLGVYTPFGGLTDWGSNWQGKYVLESLNLKSIYFQPTLSYKITNYLSIGAGFVYDRGIVDLKRAIPLADANGQDGQAKLSGSGHGYGWNAGIFLKPLEKLSIGVSYRSKVTTTISKGDAIFTIPSSLQAMFPQPNTFYASIPLPATTSVGLGYYPNKQWTIAADASFVNWSVYKSLDFDYANNTSVLADTHSPRDYKNAVSLRGGAEYKGINNLSKWAIRAGGGYTSAAAQAGYVTPEVPDAKRYYLTAGLGYKAASHLDIDFSFEYEHLFSRTQTNMESNLSGTFKSNVYIPGISLAYHW</sequence>
<keyword evidence="4" id="KW-0812">Transmembrane</keyword>
<keyword evidence="6" id="KW-0472">Membrane</keyword>
<dbReference type="RefSeq" id="WP_169608650.1">
    <property type="nucleotide sequence ID" value="NZ_CP051682.1"/>
</dbReference>
<evidence type="ECO:0000313" key="10">
    <source>
        <dbReference type="Proteomes" id="UP000503278"/>
    </source>
</evidence>
<dbReference type="PANTHER" id="PTHR35093">
    <property type="entry name" value="OUTER MEMBRANE PROTEIN NMB0088-RELATED"/>
    <property type="match status" value="1"/>
</dbReference>
<dbReference type="Gene3D" id="2.40.160.60">
    <property type="entry name" value="Outer membrane protein transport protein (OMPP1/FadL/TodX)"/>
    <property type="match status" value="1"/>
</dbReference>
<dbReference type="SUPFAM" id="SSF56935">
    <property type="entry name" value="Porins"/>
    <property type="match status" value="1"/>
</dbReference>
<evidence type="ECO:0000313" key="9">
    <source>
        <dbReference type="EMBL" id="QJD96914.1"/>
    </source>
</evidence>
<accession>A0A7L5E582</accession>